<dbReference type="GO" id="GO:0005737">
    <property type="term" value="C:cytoplasm"/>
    <property type="evidence" value="ECO:0007669"/>
    <property type="project" value="UniProtKB-SubCell"/>
</dbReference>
<accession>A0A1B6IT38</accession>
<dbReference type="EMBL" id="GECU01017602">
    <property type="protein sequence ID" value="JAS90104.1"/>
    <property type="molecule type" value="Transcribed_RNA"/>
</dbReference>
<dbReference type="PANTHER" id="PTHR21331">
    <property type="entry name" value="BRCA1-ASSOCIATED ATM ACTIVATOR 1"/>
    <property type="match status" value="1"/>
</dbReference>
<evidence type="ECO:0000313" key="4">
    <source>
        <dbReference type="EMBL" id="JAS90104.1"/>
    </source>
</evidence>
<dbReference type="InterPro" id="IPR016024">
    <property type="entry name" value="ARM-type_fold"/>
</dbReference>
<gene>
    <name evidence="4" type="ORF">g.12930</name>
</gene>
<comment type="subcellular location">
    <subcellularLocation>
        <location evidence="1">Cytoplasm</location>
    </subcellularLocation>
</comment>
<dbReference type="AlphaFoldDB" id="A0A1B6IT38"/>
<dbReference type="Gene3D" id="1.25.10.10">
    <property type="entry name" value="Leucine-rich Repeat Variant"/>
    <property type="match status" value="1"/>
</dbReference>
<organism evidence="4">
    <name type="scientific">Homalodisca liturata</name>
    <dbReference type="NCBI Taxonomy" id="320908"/>
    <lineage>
        <taxon>Eukaryota</taxon>
        <taxon>Metazoa</taxon>
        <taxon>Ecdysozoa</taxon>
        <taxon>Arthropoda</taxon>
        <taxon>Hexapoda</taxon>
        <taxon>Insecta</taxon>
        <taxon>Pterygota</taxon>
        <taxon>Neoptera</taxon>
        <taxon>Paraneoptera</taxon>
        <taxon>Hemiptera</taxon>
        <taxon>Auchenorrhyncha</taxon>
        <taxon>Membracoidea</taxon>
        <taxon>Cicadellidae</taxon>
        <taxon>Cicadellinae</taxon>
        <taxon>Proconiini</taxon>
        <taxon>Homalodisca</taxon>
    </lineage>
</organism>
<dbReference type="InterPro" id="IPR038904">
    <property type="entry name" value="BRAT1"/>
</dbReference>
<sequence>MDEKMSQAVLDKGQNLISVLNIISSEDYSVSDDTILDKLFVNLEKSAAIKDVLDLLYPEIVNWLQETLYGWSSGERKLFHGVKTFIFRFIGYICSTVKGHKILQEKNIPSLAFELVKKENAEPSLVVAFIDSLRMLLKHHDGYIWVTNTKIWRYAVTSYYESKSIYIKRASLTFTSSYLTSSSAYGTSSVNIFTFICEPLIENNILIVKDIYEDVLTSTSNEEKTILFDNTVDFKNSGFKCASYLCEVFEDLSKVNASLPTNLFLVYQTKNGVEESVILSDVLSHSSIYQRPESEIFSLLLIIIELNNGLLKKEVEPYHCGLVKAYSQVVSLIKYYAAQFNFKAINNICVYALRWRAKLLKIHKHDHDMCSFCDSFKESIMYFVTACFHLHICCFGNSYCFWKIDADTNFHDKLQQLMGMDLLRAYSRECCCVKNANHYLSVQYIQSAVLGLRRCLPYLRRRYVSLLVRDVVHTLLAAFTYYGNNRPESYITSLLVYLLHLAGDIIEWNAEFTIVDTTENRDLYVLVLKILNPSVKNERITITALQVLNKIVKTHLLSGVLFADDNDEYLIPYAKDLSNRTKQLDSVNWEIRDTTLEVYQNVIELGQMTAPFVRTLFDDSLLKQILNMASNDESSYVRASALNFYSSAVRTTLLDHTIPPTVLCDLALHIVLSDRMPLVRQAACNLISALYVTNVQKPLCEENRMYEVMLAAIMNDLNWEVKNAALNFWQCTIDKHLMEENVPIISSILQCSKIEQRKDVTVQIIRVFKKLSEIGCLKAIWRGVTDISDITVCNTAENIIEYLEKIDKQWNISCDFNLCDLKEPGQDSSSPMHFSVQQFAVLFFEDKKWKETLESRRQWIKSCDNLSSILSDIMSAANNKTGDHDHNAVDCY</sequence>
<dbReference type="GO" id="GO:0006974">
    <property type="term" value="P:DNA damage response"/>
    <property type="evidence" value="ECO:0007669"/>
    <property type="project" value="InterPro"/>
</dbReference>
<comment type="similarity">
    <text evidence="3">Belongs to the BRAT1 family.</text>
</comment>
<evidence type="ECO:0000256" key="1">
    <source>
        <dbReference type="ARBA" id="ARBA00004496"/>
    </source>
</evidence>
<evidence type="ECO:0000256" key="3">
    <source>
        <dbReference type="ARBA" id="ARBA00061308"/>
    </source>
</evidence>
<dbReference type="PANTHER" id="PTHR21331:SF2">
    <property type="entry name" value="BRCA1-ASSOCIATED ATM ACTIVATOR 1"/>
    <property type="match status" value="1"/>
</dbReference>
<proteinExistence type="inferred from homology"/>
<dbReference type="InterPro" id="IPR011989">
    <property type="entry name" value="ARM-like"/>
</dbReference>
<dbReference type="GO" id="GO:0005634">
    <property type="term" value="C:nucleus"/>
    <property type="evidence" value="ECO:0007669"/>
    <property type="project" value="TreeGrafter"/>
</dbReference>
<protein>
    <submittedName>
        <fullName evidence="4">Uncharacterized protein</fullName>
    </submittedName>
</protein>
<evidence type="ECO:0000256" key="2">
    <source>
        <dbReference type="ARBA" id="ARBA00022490"/>
    </source>
</evidence>
<reference evidence="4" key="1">
    <citation type="submission" date="2015-11" db="EMBL/GenBank/DDBJ databases">
        <title>De novo transcriptome assembly of four potential Pierce s Disease insect vectors from Arizona vineyards.</title>
        <authorList>
            <person name="Tassone E.E."/>
        </authorList>
    </citation>
    <scope>NUCLEOTIDE SEQUENCE</scope>
</reference>
<name>A0A1B6IT38_9HEMI</name>
<keyword evidence="2" id="KW-0963">Cytoplasm</keyword>
<dbReference type="SUPFAM" id="SSF48371">
    <property type="entry name" value="ARM repeat"/>
    <property type="match status" value="1"/>
</dbReference>
<dbReference type="GO" id="GO:0008283">
    <property type="term" value="P:cell population proliferation"/>
    <property type="evidence" value="ECO:0007669"/>
    <property type="project" value="InterPro"/>
</dbReference>